<dbReference type="Proteomes" id="UP000663874">
    <property type="component" value="Unassembled WGS sequence"/>
</dbReference>
<sequence>MKNDRNRLLSLILEHFKLDIDL</sequence>
<reference evidence="1" key="1">
    <citation type="submission" date="2021-02" db="EMBL/GenBank/DDBJ databases">
        <authorList>
            <person name="Nowell W R."/>
        </authorList>
    </citation>
    <scope>NUCLEOTIDE SEQUENCE</scope>
</reference>
<dbReference type="AlphaFoldDB" id="A0A819JUA4"/>
<organism evidence="1 2">
    <name type="scientific">Rotaria sordida</name>
    <dbReference type="NCBI Taxonomy" id="392033"/>
    <lineage>
        <taxon>Eukaryota</taxon>
        <taxon>Metazoa</taxon>
        <taxon>Spiralia</taxon>
        <taxon>Gnathifera</taxon>
        <taxon>Rotifera</taxon>
        <taxon>Eurotatoria</taxon>
        <taxon>Bdelloidea</taxon>
        <taxon>Philodinida</taxon>
        <taxon>Philodinidae</taxon>
        <taxon>Rotaria</taxon>
    </lineage>
</organism>
<comment type="caution">
    <text evidence="1">The sequence shown here is derived from an EMBL/GenBank/DDBJ whole genome shotgun (WGS) entry which is preliminary data.</text>
</comment>
<accession>A0A819JUA4</accession>
<dbReference type="EMBL" id="CAJOBE010004535">
    <property type="protein sequence ID" value="CAF3936146.1"/>
    <property type="molecule type" value="Genomic_DNA"/>
</dbReference>
<evidence type="ECO:0000313" key="2">
    <source>
        <dbReference type="Proteomes" id="UP000663874"/>
    </source>
</evidence>
<gene>
    <name evidence="1" type="ORF">FNK824_LOCUS22414</name>
</gene>
<evidence type="ECO:0000313" key="1">
    <source>
        <dbReference type="EMBL" id="CAF3936146.1"/>
    </source>
</evidence>
<feature type="non-terminal residue" evidence="1">
    <location>
        <position position="22"/>
    </location>
</feature>
<proteinExistence type="predicted"/>
<protein>
    <submittedName>
        <fullName evidence="1">Uncharacterized protein</fullName>
    </submittedName>
</protein>
<name>A0A819JUA4_9BILA</name>